<reference evidence="2 3" key="1">
    <citation type="submission" date="2018-11" db="EMBL/GenBank/DDBJ databases">
        <title>Genome sequencing and assembly of Clostridium tagluense strain A121.</title>
        <authorList>
            <person name="Murakami T."/>
            <person name="Segawa T."/>
            <person name="Shcherbakova V.A."/>
            <person name="Mori H."/>
            <person name="Yoshimura Y."/>
        </authorList>
    </citation>
    <scope>NUCLEOTIDE SEQUENCE [LARGE SCALE GENOMIC DNA]</scope>
    <source>
        <strain evidence="2 3">A121</strain>
    </source>
</reference>
<accession>A0A401UL82</accession>
<keyword evidence="1" id="KW-0472">Membrane</keyword>
<evidence type="ECO:0000313" key="2">
    <source>
        <dbReference type="EMBL" id="GCD10232.1"/>
    </source>
</evidence>
<evidence type="ECO:0000313" key="3">
    <source>
        <dbReference type="Proteomes" id="UP000287872"/>
    </source>
</evidence>
<sequence length="60" mass="7031">MKNKKQKNPPKAHNHCSLQVGQPVKEGFDEALKDSSKKILCFCFERLVFFVINFFINLFK</sequence>
<dbReference type="RefSeq" id="WP_125000454.1">
    <property type="nucleotide sequence ID" value="NZ_BHYK01000008.1"/>
</dbReference>
<keyword evidence="1" id="KW-0812">Transmembrane</keyword>
<feature type="transmembrane region" description="Helical" evidence="1">
    <location>
        <begin position="39"/>
        <end position="59"/>
    </location>
</feature>
<protein>
    <submittedName>
        <fullName evidence="2">Uncharacterized protein</fullName>
    </submittedName>
</protein>
<organism evidence="2 3">
    <name type="scientific">Clostridium tagluense</name>
    <dbReference type="NCBI Taxonomy" id="360422"/>
    <lineage>
        <taxon>Bacteria</taxon>
        <taxon>Bacillati</taxon>
        <taxon>Bacillota</taxon>
        <taxon>Clostridia</taxon>
        <taxon>Eubacteriales</taxon>
        <taxon>Clostridiaceae</taxon>
        <taxon>Clostridium</taxon>
    </lineage>
</organism>
<gene>
    <name evidence="2" type="ORF">Ctaglu_18550</name>
</gene>
<evidence type="ECO:0000256" key="1">
    <source>
        <dbReference type="SAM" id="Phobius"/>
    </source>
</evidence>
<comment type="caution">
    <text evidence="2">The sequence shown here is derived from an EMBL/GenBank/DDBJ whole genome shotgun (WGS) entry which is preliminary data.</text>
</comment>
<dbReference type="AlphaFoldDB" id="A0A401UL82"/>
<keyword evidence="1" id="KW-1133">Transmembrane helix</keyword>
<name>A0A401UL82_9CLOT</name>
<dbReference type="EMBL" id="BHYK01000008">
    <property type="protein sequence ID" value="GCD10232.1"/>
    <property type="molecule type" value="Genomic_DNA"/>
</dbReference>
<dbReference type="Proteomes" id="UP000287872">
    <property type="component" value="Unassembled WGS sequence"/>
</dbReference>
<proteinExistence type="predicted"/>
<keyword evidence="3" id="KW-1185">Reference proteome</keyword>